<name>A0ABS7FK51_9ACTN</name>
<dbReference type="Gene3D" id="3.40.50.300">
    <property type="entry name" value="P-loop containing nucleotide triphosphate hydrolases"/>
    <property type="match status" value="1"/>
</dbReference>
<dbReference type="Pfam" id="PF13560">
    <property type="entry name" value="HTH_31"/>
    <property type="match status" value="1"/>
</dbReference>
<dbReference type="InterPro" id="IPR011990">
    <property type="entry name" value="TPR-like_helical_dom_sf"/>
</dbReference>
<dbReference type="PANTHER" id="PTHR47691:SF3">
    <property type="entry name" value="HTH-TYPE TRANSCRIPTIONAL REGULATOR RV0890C-RELATED"/>
    <property type="match status" value="1"/>
</dbReference>
<dbReference type="SUPFAM" id="SSF48452">
    <property type="entry name" value="TPR-like"/>
    <property type="match status" value="2"/>
</dbReference>
<dbReference type="CDD" id="cd00093">
    <property type="entry name" value="HTH_XRE"/>
    <property type="match status" value="1"/>
</dbReference>
<dbReference type="SUPFAM" id="SSF47413">
    <property type="entry name" value="lambda repressor-like DNA-binding domains"/>
    <property type="match status" value="1"/>
</dbReference>
<gene>
    <name evidence="3" type="ORF">K1Y72_00075</name>
</gene>
<evidence type="ECO:0000313" key="3">
    <source>
        <dbReference type="EMBL" id="MBW8480741.1"/>
    </source>
</evidence>
<sequence length="756" mass="79938">MGGPVGFGELLRDHRLAAGLTIEGLADASGVSVRAIGDMERGRSRSPQRRSVAALAAALGLPAGAREELADAARGGRRPAPAAPGGVSGVSGLPRGVRDFTGRAAELGVLDRLAGAAGGPGPVVVAALSGGPGLGKTALAVRAAEHLAPAFPGGSLFVDLRGMDEAPLAPGDALARLLHGLGVADRHVPRDLQERAGLYRTLLRDRRALIVLDNAADEAQVRPLLPGDGPGMVLLTSRRTLAGLEGVHHLPLPEMTSGEAVALLRTILTAVRPGTAGDAELAGIARLCGNLPLALRIAANRLLSRPAWSVADLAARLAGEERRLQALSAGDLHIAAAFALSYRQLSEGARTAFRRLAPIPGPHFGAPLAALLAGTGTAECEEALEELVELGLLQMPDHGRYRLHDLVRLFARDRFTAEEDGGARRRLREEMEDRLLHTAIQAGRWFEPGYGAPPDDPGLAPLETSAEALAWLQAESVHWLPALRSAAAAGRHRRVADTAEAMHWFSERWTHWGHWTEVFGLAAAAGRALGDPALEATHLNYLSWAASVAEGRHREGVDHALAALDLARAAGDARQEAWSFAYVAFALRHLGEWERVADHAGRAAAMFERLGDWDGYPQAVNVRGDALRHLGRPEEALRDHLALIAVLTDPSYAGTPSVREQTLGLTLRRLGECSAALGRWDEAAAYYARAVPPLRDQRILAAVPSVQRLLGGALARLERWAEARAALGEAVGGFELVGERLLAGEVRAEIAALPAG</sequence>
<evidence type="ECO:0000259" key="2">
    <source>
        <dbReference type="PROSITE" id="PS50943"/>
    </source>
</evidence>
<dbReference type="SUPFAM" id="SSF52540">
    <property type="entry name" value="P-loop containing nucleoside triphosphate hydrolases"/>
    <property type="match status" value="1"/>
</dbReference>
<dbReference type="RefSeq" id="WP_220161984.1">
    <property type="nucleotide sequence ID" value="NZ_JAIBOA010000001.1"/>
</dbReference>
<dbReference type="PROSITE" id="PS50943">
    <property type="entry name" value="HTH_CROC1"/>
    <property type="match status" value="1"/>
</dbReference>
<protein>
    <submittedName>
        <fullName evidence="3">Helix-turn-helix domain-containing protein</fullName>
    </submittedName>
</protein>
<dbReference type="InterPro" id="IPR010982">
    <property type="entry name" value="Lambda_DNA-bd_dom_sf"/>
</dbReference>
<accession>A0ABS7FK51</accession>
<comment type="caution">
    <text evidence="3">The sequence shown here is derived from an EMBL/GenBank/DDBJ whole genome shotgun (WGS) entry which is preliminary data.</text>
</comment>
<evidence type="ECO:0000256" key="1">
    <source>
        <dbReference type="SAM" id="MobiDB-lite"/>
    </source>
</evidence>
<evidence type="ECO:0000313" key="4">
    <source>
        <dbReference type="Proteomes" id="UP000774570"/>
    </source>
</evidence>
<dbReference type="InterPro" id="IPR027417">
    <property type="entry name" value="P-loop_NTPase"/>
</dbReference>
<dbReference type="InterPro" id="IPR001387">
    <property type="entry name" value="Cro/C1-type_HTH"/>
</dbReference>
<reference evidence="3 4" key="1">
    <citation type="submission" date="2021-07" db="EMBL/GenBank/DDBJ databases">
        <title>Actinomadura sp. PM05-2 isolated from lichen.</title>
        <authorList>
            <person name="Somphong A."/>
            <person name="Phongsopitanun W."/>
            <person name="Tanasupawat S."/>
            <person name="Peongsungnone V."/>
        </authorList>
    </citation>
    <scope>NUCLEOTIDE SEQUENCE [LARGE SCALE GENOMIC DNA]</scope>
    <source>
        <strain evidence="3 4">PM05-2</strain>
    </source>
</reference>
<dbReference type="Gene3D" id="1.10.260.40">
    <property type="entry name" value="lambda repressor-like DNA-binding domains"/>
    <property type="match status" value="1"/>
</dbReference>
<dbReference type="EMBL" id="JAIBOA010000001">
    <property type="protein sequence ID" value="MBW8480741.1"/>
    <property type="molecule type" value="Genomic_DNA"/>
</dbReference>
<feature type="compositionally biased region" description="Low complexity" evidence="1">
    <location>
        <begin position="78"/>
        <end position="91"/>
    </location>
</feature>
<organism evidence="3 4">
    <name type="scientific">Actinomadura parmotrematis</name>
    <dbReference type="NCBI Taxonomy" id="2864039"/>
    <lineage>
        <taxon>Bacteria</taxon>
        <taxon>Bacillati</taxon>
        <taxon>Actinomycetota</taxon>
        <taxon>Actinomycetes</taxon>
        <taxon>Streptosporangiales</taxon>
        <taxon>Thermomonosporaceae</taxon>
        <taxon>Actinomadura</taxon>
    </lineage>
</organism>
<feature type="region of interest" description="Disordered" evidence="1">
    <location>
        <begin position="69"/>
        <end position="91"/>
    </location>
</feature>
<dbReference type="Gene3D" id="1.25.40.10">
    <property type="entry name" value="Tetratricopeptide repeat domain"/>
    <property type="match status" value="2"/>
</dbReference>
<dbReference type="Proteomes" id="UP000774570">
    <property type="component" value="Unassembled WGS sequence"/>
</dbReference>
<dbReference type="SMART" id="SM00530">
    <property type="entry name" value="HTH_XRE"/>
    <property type="match status" value="1"/>
</dbReference>
<dbReference type="PRINTS" id="PR00364">
    <property type="entry name" value="DISEASERSIST"/>
</dbReference>
<dbReference type="PANTHER" id="PTHR47691">
    <property type="entry name" value="REGULATOR-RELATED"/>
    <property type="match status" value="1"/>
</dbReference>
<keyword evidence="4" id="KW-1185">Reference proteome</keyword>
<proteinExistence type="predicted"/>
<feature type="domain" description="HTH cro/C1-type" evidence="2">
    <location>
        <begin position="11"/>
        <end position="66"/>
    </location>
</feature>